<dbReference type="InterPro" id="IPR036249">
    <property type="entry name" value="Thioredoxin-like_sf"/>
</dbReference>
<evidence type="ECO:0000313" key="13">
    <source>
        <dbReference type="Proteomes" id="UP000198501"/>
    </source>
</evidence>
<feature type="transmembrane region" description="Helical" evidence="9">
    <location>
        <begin position="155"/>
        <end position="174"/>
    </location>
</feature>
<dbReference type="Proteomes" id="UP000198501">
    <property type="component" value="Unassembled WGS sequence"/>
</dbReference>
<dbReference type="EMBL" id="BSOK01000061">
    <property type="protein sequence ID" value="GLR30244.1"/>
    <property type="molecule type" value="Genomic_DNA"/>
</dbReference>
<reference evidence="11" key="1">
    <citation type="journal article" date="2014" name="Int. J. Syst. Evol. Microbiol.">
        <title>Complete genome of a new Firmicutes species belonging to the dominant human colonic microbiota ('Ruminococcus bicirculans') reveals two chromosomes and a selective capacity to utilize plant glucans.</title>
        <authorList>
            <consortium name="NISC Comparative Sequencing Program"/>
            <person name="Wegmann U."/>
            <person name="Louis P."/>
            <person name="Goesmann A."/>
            <person name="Henrissat B."/>
            <person name="Duncan S.H."/>
            <person name="Flint H.J."/>
        </authorList>
    </citation>
    <scope>NUCLEOTIDE SEQUENCE</scope>
    <source>
        <strain evidence="11">NBRC 103191</strain>
    </source>
</reference>
<feature type="transmembrane region" description="Helical" evidence="9">
    <location>
        <begin position="194"/>
        <end position="212"/>
    </location>
</feature>
<evidence type="ECO:0000256" key="2">
    <source>
        <dbReference type="ARBA" id="ARBA00004141"/>
    </source>
</evidence>
<protein>
    <recommendedName>
        <fullName evidence="4">Methylamine utilization protein MauE</fullName>
    </recommendedName>
</protein>
<dbReference type="GO" id="GO:0016020">
    <property type="term" value="C:membrane"/>
    <property type="evidence" value="ECO:0007669"/>
    <property type="project" value="UniProtKB-SubCell"/>
</dbReference>
<feature type="region of interest" description="Disordered" evidence="8">
    <location>
        <begin position="1"/>
        <end position="21"/>
    </location>
</feature>
<reference evidence="14" key="3">
    <citation type="journal article" date="2019" name="Int. J. Syst. Evol. Microbiol.">
        <title>The Global Catalogue of Microorganisms (GCM) 10K type strain sequencing project: providing services to taxonomists for standard genome sequencing and annotation.</title>
        <authorList>
            <consortium name="The Broad Institute Genomics Platform"/>
            <consortium name="The Broad Institute Genome Sequencing Center for Infectious Disease"/>
            <person name="Wu L."/>
            <person name="Ma J."/>
        </authorList>
    </citation>
    <scope>NUCLEOTIDE SEQUENCE [LARGE SCALE GENOMIC DNA]</scope>
    <source>
        <strain evidence="14">NBRC 103191</strain>
    </source>
</reference>
<feature type="transmembrane region" description="Helical" evidence="9">
    <location>
        <begin position="218"/>
        <end position="239"/>
    </location>
</feature>
<keyword evidence="14" id="KW-1185">Reference proteome</keyword>
<evidence type="ECO:0000313" key="12">
    <source>
        <dbReference type="EMBL" id="SDD39477.1"/>
    </source>
</evidence>
<dbReference type="SUPFAM" id="SSF52833">
    <property type="entry name" value="Thioredoxin-like"/>
    <property type="match status" value="1"/>
</dbReference>
<comment type="function">
    <text evidence="1">May be specifically involved in the processing, transport, and/or maturation of the MADH beta-subunit.</text>
</comment>
<keyword evidence="7 9" id="KW-0472">Membrane</keyword>
<evidence type="ECO:0000256" key="3">
    <source>
        <dbReference type="ARBA" id="ARBA00004856"/>
    </source>
</evidence>
<comment type="subcellular location">
    <subcellularLocation>
        <location evidence="2">Membrane</location>
        <topology evidence="2">Multi-pass membrane protein</topology>
    </subcellularLocation>
</comment>
<dbReference type="RefSeq" id="WP_143007401.1">
    <property type="nucleotide sequence ID" value="NZ_BSOK01000061.1"/>
</dbReference>
<evidence type="ECO:0000256" key="9">
    <source>
        <dbReference type="SAM" id="Phobius"/>
    </source>
</evidence>
<keyword evidence="6 9" id="KW-1133">Transmembrane helix</keyword>
<dbReference type="Gene3D" id="3.40.30.10">
    <property type="entry name" value="Glutaredoxin"/>
    <property type="match status" value="1"/>
</dbReference>
<dbReference type="Proteomes" id="UP001156645">
    <property type="component" value="Unassembled WGS sequence"/>
</dbReference>
<feature type="transmembrane region" description="Helical" evidence="9">
    <location>
        <begin position="127"/>
        <end position="149"/>
    </location>
</feature>
<reference evidence="11" key="4">
    <citation type="submission" date="2023-01" db="EMBL/GenBank/DDBJ databases">
        <title>Draft genome sequence of Psychrobacter pacificensis strain NBRC 103191.</title>
        <authorList>
            <person name="Sun Q."/>
            <person name="Mori K."/>
        </authorList>
    </citation>
    <scope>NUCLEOTIDE SEQUENCE</scope>
    <source>
        <strain evidence="11">NBRC 103191</strain>
    </source>
</reference>
<reference evidence="12 13" key="2">
    <citation type="submission" date="2016-10" db="EMBL/GenBank/DDBJ databases">
        <authorList>
            <person name="de Groot N.N."/>
        </authorList>
    </citation>
    <scope>NUCLEOTIDE SEQUENCE [LARGE SCALE GENOMIC DNA]</scope>
    <source>
        <strain evidence="12 13">DSM 23406</strain>
    </source>
</reference>
<dbReference type="AlphaFoldDB" id="A0A1G6UFV4"/>
<sequence>MADNTNNKSNTDTIDSSQSPQVQHLIDTLQGEHIGKEGGQSAVIFRMVMPDHLCPFGLKSIDALKHAGYDIIDRHITTQDENTLVKDTLGVKTTPQTFIDGKRIGGNDDLQVFLGNHEPETDDDTTYAPIIAIFAVTALMTLALCWAFAVSVFSIQALMWFVALSMCVLAIKKLEDLEGFTTGFLGYDLLARRVVRYAYVYPFLEAFAGIAMLADQPWLNPIAGLVAFIIGLIGGVSVIKAVYIDKRELKCACVGGDSNVPLGAISLTENVMMFGMGGYMLIRALL</sequence>
<evidence type="ECO:0000256" key="8">
    <source>
        <dbReference type="SAM" id="MobiDB-lite"/>
    </source>
</evidence>
<gene>
    <name evidence="11" type="ORF">GCM10007915_24830</name>
    <name evidence="12" type="ORF">SAMN05660405_00204</name>
</gene>
<evidence type="ECO:0000313" key="14">
    <source>
        <dbReference type="Proteomes" id="UP001156645"/>
    </source>
</evidence>
<evidence type="ECO:0000256" key="7">
    <source>
        <dbReference type="ARBA" id="ARBA00023136"/>
    </source>
</evidence>
<dbReference type="GO" id="GO:0030416">
    <property type="term" value="P:methylamine metabolic process"/>
    <property type="evidence" value="ECO:0007669"/>
    <property type="project" value="InterPro"/>
</dbReference>
<keyword evidence="5 9" id="KW-0812">Transmembrane</keyword>
<evidence type="ECO:0000259" key="10">
    <source>
        <dbReference type="Pfam" id="PF07291"/>
    </source>
</evidence>
<evidence type="ECO:0000256" key="5">
    <source>
        <dbReference type="ARBA" id="ARBA00022692"/>
    </source>
</evidence>
<organism evidence="12 13">
    <name type="scientific">Psychrobacter pacificensis</name>
    <dbReference type="NCBI Taxonomy" id="112002"/>
    <lineage>
        <taxon>Bacteria</taxon>
        <taxon>Pseudomonadati</taxon>
        <taxon>Pseudomonadota</taxon>
        <taxon>Gammaproteobacteria</taxon>
        <taxon>Moraxellales</taxon>
        <taxon>Moraxellaceae</taxon>
        <taxon>Psychrobacter</taxon>
    </lineage>
</organism>
<dbReference type="InterPro" id="IPR009908">
    <property type="entry name" value="Methylamine_util_MauE"/>
</dbReference>
<evidence type="ECO:0000256" key="4">
    <source>
        <dbReference type="ARBA" id="ARBA00019078"/>
    </source>
</evidence>
<evidence type="ECO:0000256" key="1">
    <source>
        <dbReference type="ARBA" id="ARBA00003475"/>
    </source>
</evidence>
<accession>A0A1G6UFV4</accession>
<dbReference type="EMBL" id="FNAL01000001">
    <property type="protein sequence ID" value="SDD39477.1"/>
    <property type="molecule type" value="Genomic_DNA"/>
</dbReference>
<evidence type="ECO:0000313" key="11">
    <source>
        <dbReference type="EMBL" id="GLR30244.1"/>
    </source>
</evidence>
<dbReference type="Pfam" id="PF07291">
    <property type="entry name" value="MauE"/>
    <property type="match status" value="1"/>
</dbReference>
<evidence type="ECO:0000256" key="6">
    <source>
        <dbReference type="ARBA" id="ARBA00022989"/>
    </source>
</evidence>
<proteinExistence type="predicted"/>
<comment type="pathway">
    <text evidence="3">One-carbon metabolism; methylamine degradation.</text>
</comment>
<name>A0A1G6UFV4_9GAMM</name>
<dbReference type="PROSITE" id="PS51354">
    <property type="entry name" value="GLUTAREDOXIN_2"/>
    <property type="match status" value="1"/>
</dbReference>
<feature type="domain" description="Methylamine utilisation protein MauE" evidence="10">
    <location>
        <begin position="155"/>
        <end position="282"/>
    </location>
</feature>